<comment type="similarity">
    <text evidence="1">Belongs to the PemK/MazF family.</text>
</comment>
<sequence length="123" mass="13086">MTFHPGDVVTVDFPGVTGIKRRPAVVLSSATYQAIRPDVIIGLITTQTTALGITDYTLQDWAAAGLRVASVFRSFIVTLPPSANLVLIGHLSEVDWKGVRACVKIALTELDDSKASSDTLSTS</sequence>
<name>A0ABS8IKT0_9NOSO</name>
<organism evidence="3 4">
    <name type="scientific">Nostoc favosum CHAB5714</name>
    <dbReference type="NCBI Taxonomy" id="2780399"/>
    <lineage>
        <taxon>Bacteria</taxon>
        <taxon>Bacillati</taxon>
        <taxon>Cyanobacteriota</taxon>
        <taxon>Cyanophyceae</taxon>
        <taxon>Nostocales</taxon>
        <taxon>Nostocaceae</taxon>
        <taxon>Nostoc</taxon>
        <taxon>Nostoc favosum</taxon>
    </lineage>
</organism>
<dbReference type="InterPro" id="IPR011067">
    <property type="entry name" value="Plasmid_toxin/cell-grow_inhib"/>
</dbReference>
<dbReference type="Pfam" id="PF02452">
    <property type="entry name" value="PemK_toxin"/>
    <property type="match status" value="1"/>
</dbReference>
<accession>A0ABS8IKT0</accession>
<reference evidence="3 4" key="1">
    <citation type="journal article" date="2021" name="Microorganisms">
        <title>Genome Evolution of Filamentous Cyanobacterium Nostoc Species: From Facultative Symbiosis to Free Living.</title>
        <authorList>
            <person name="Huo D."/>
            <person name="Li H."/>
            <person name="Cai F."/>
            <person name="Guo X."/>
            <person name="Qiao Z."/>
            <person name="Wang W."/>
            <person name="Yu G."/>
            <person name="Li R."/>
        </authorList>
    </citation>
    <scope>NUCLEOTIDE SEQUENCE [LARGE SCALE GENOMIC DNA]</scope>
    <source>
        <strain evidence="3 4">CHAB 5714</strain>
    </source>
</reference>
<proteinExistence type="inferred from homology"/>
<dbReference type="InterPro" id="IPR003477">
    <property type="entry name" value="PemK-like"/>
</dbReference>
<dbReference type="Proteomes" id="UP001199525">
    <property type="component" value="Unassembled WGS sequence"/>
</dbReference>
<dbReference type="RefSeq" id="WP_229490267.1">
    <property type="nucleotide sequence ID" value="NZ_JAIVFQ010000125.1"/>
</dbReference>
<evidence type="ECO:0000256" key="2">
    <source>
        <dbReference type="ARBA" id="ARBA00022649"/>
    </source>
</evidence>
<evidence type="ECO:0000313" key="3">
    <source>
        <dbReference type="EMBL" id="MCC5604411.1"/>
    </source>
</evidence>
<dbReference type="Gene3D" id="2.30.30.110">
    <property type="match status" value="1"/>
</dbReference>
<protein>
    <submittedName>
        <fullName evidence="3">Type II toxin-antitoxin system PemK/MazF family toxin</fullName>
    </submittedName>
</protein>
<dbReference type="EMBL" id="JAIVFQ010000125">
    <property type="protein sequence ID" value="MCC5604411.1"/>
    <property type="molecule type" value="Genomic_DNA"/>
</dbReference>
<dbReference type="SUPFAM" id="SSF50118">
    <property type="entry name" value="Cell growth inhibitor/plasmid maintenance toxic component"/>
    <property type="match status" value="1"/>
</dbReference>
<evidence type="ECO:0000256" key="1">
    <source>
        <dbReference type="ARBA" id="ARBA00007521"/>
    </source>
</evidence>
<evidence type="ECO:0000313" key="4">
    <source>
        <dbReference type="Proteomes" id="UP001199525"/>
    </source>
</evidence>
<comment type="caution">
    <text evidence="3">The sequence shown here is derived from an EMBL/GenBank/DDBJ whole genome shotgun (WGS) entry which is preliminary data.</text>
</comment>
<gene>
    <name evidence="3" type="ORF">LC586_35960</name>
</gene>
<keyword evidence="2" id="KW-1277">Toxin-antitoxin system</keyword>
<keyword evidence="4" id="KW-1185">Reference proteome</keyword>